<dbReference type="Pfam" id="PF07715">
    <property type="entry name" value="Plug"/>
    <property type="match status" value="1"/>
</dbReference>
<evidence type="ECO:0000313" key="7">
    <source>
        <dbReference type="Proteomes" id="UP001597327"/>
    </source>
</evidence>
<comment type="subcellular location">
    <subcellularLocation>
        <location evidence="1">Cell outer membrane</location>
    </subcellularLocation>
</comment>
<proteinExistence type="predicted"/>
<keyword evidence="2" id="KW-0472">Membrane</keyword>
<evidence type="ECO:0000256" key="4">
    <source>
        <dbReference type="SAM" id="SignalP"/>
    </source>
</evidence>
<dbReference type="Proteomes" id="UP001597327">
    <property type="component" value="Unassembled WGS sequence"/>
</dbReference>
<dbReference type="InterPro" id="IPR037066">
    <property type="entry name" value="Plug_dom_sf"/>
</dbReference>
<organism evidence="6 7">
    <name type="scientific">Roseibium aestuarii</name>
    <dbReference type="NCBI Taxonomy" id="2600299"/>
    <lineage>
        <taxon>Bacteria</taxon>
        <taxon>Pseudomonadati</taxon>
        <taxon>Pseudomonadota</taxon>
        <taxon>Alphaproteobacteria</taxon>
        <taxon>Hyphomicrobiales</taxon>
        <taxon>Stappiaceae</taxon>
        <taxon>Roseibium</taxon>
    </lineage>
</organism>
<accession>A0ABW4JXW4</accession>
<evidence type="ECO:0000256" key="2">
    <source>
        <dbReference type="ARBA" id="ARBA00023136"/>
    </source>
</evidence>
<evidence type="ECO:0000256" key="1">
    <source>
        <dbReference type="ARBA" id="ARBA00004442"/>
    </source>
</evidence>
<dbReference type="RefSeq" id="WP_188318860.1">
    <property type="nucleotide sequence ID" value="NZ_JBHUFA010000004.1"/>
</dbReference>
<reference evidence="7" key="1">
    <citation type="journal article" date="2019" name="Int. J. Syst. Evol. Microbiol.">
        <title>The Global Catalogue of Microorganisms (GCM) 10K type strain sequencing project: providing services to taxonomists for standard genome sequencing and annotation.</title>
        <authorList>
            <consortium name="The Broad Institute Genomics Platform"/>
            <consortium name="The Broad Institute Genome Sequencing Center for Infectious Disease"/>
            <person name="Wu L."/>
            <person name="Ma J."/>
        </authorList>
    </citation>
    <scope>NUCLEOTIDE SEQUENCE [LARGE SCALE GENOMIC DNA]</scope>
    <source>
        <strain evidence="7">JCM 3369</strain>
    </source>
</reference>
<protein>
    <submittedName>
        <fullName evidence="6">TonB-dependent receptor plug domain-containing protein</fullName>
    </submittedName>
</protein>
<feature type="chain" id="PRO_5046597506" evidence="4">
    <location>
        <begin position="30"/>
        <end position="876"/>
    </location>
</feature>
<evidence type="ECO:0000256" key="3">
    <source>
        <dbReference type="ARBA" id="ARBA00023237"/>
    </source>
</evidence>
<dbReference type="Gene3D" id="2.170.130.10">
    <property type="entry name" value="TonB-dependent receptor, plug domain"/>
    <property type="match status" value="1"/>
</dbReference>
<comment type="caution">
    <text evidence="6">The sequence shown here is derived from an EMBL/GenBank/DDBJ whole genome shotgun (WGS) entry which is preliminary data.</text>
</comment>
<dbReference type="Gene3D" id="2.40.170.20">
    <property type="entry name" value="TonB-dependent receptor, beta-barrel domain"/>
    <property type="match status" value="1"/>
</dbReference>
<dbReference type="SUPFAM" id="SSF56935">
    <property type="entry name" value="Porins"/>
    <property type="match status" value="1"/>
</dbReference>
<name>A0ABW4JXW4_9HYPH</name>
<gene>
    <name evidence="6" type="ORF">ACFSC7_14130</name>
</gene>
<keyword evidence="3" id="KW-0998">Cell outer membrane</keyword>
<keyword evidence="4" id="KW-0732">Signal</keyword>
<dbReference type="EMBL" id="JBHUFA010000004">
    <property type="protein sequence ID" value="MFD1696662.1"/>
    <property type="molecule type" value="Genomic_DNA"/>
</dbReference>
<feature type="signal peptide" evidence="4">
    <location>
        <begin position="1"/>
        <end position="29"/>
    </location>
</feature>
<dbReference type="InterPro" id="IPR012910">
    <property type="entry name" value="Plug_dom"/>
</dbReference>
<keyword evidence="6" id="KW-0675">Receptor</keyword>
<feature type="domain" description="TonB-dependent receptor plug" evidence="5">
    <location>
        <begin position="76"/>
        <end position="209"/>
    </location>
</feature>
<evidence type="ECO:0000259" key="5">
    <source>
        <dbReference type="Pfam" id="PF07715"/>
    </source>
</evidence>
<evidence type="ECO:0000313" key="6">
    <source>
        <dbReference type="EMBL" id="MFD1696662.1"/>
    </source>
</evidence>
<dbReference type="InterPro" id="IPR036942">
    <property type="entry name" value="Beta-barrel_TonB_sf"/>
</dbReference>
<sequence length="876" mass="94803">MRYDKRPLALKLLASVALLELCLASAAQAAGATVPKPVIAKPVVVNGEVLPEVVVGTEGSGETLLLGAGDPSAVGVVVLDESQVQARSDSTGDANAVLKTLPNVQWRTDATDDGGTSLARELDLKPTEVSISGARITENNFLLDGVEINRIAGTSGDARATLEDDTLLPVVDSAYGGHSQSIFVSPSLIESVTVQDSGVSAEYGRFQGGVVNYKTRDPFKDRVHAGFDVGYTGSELATFNLATEDGENPNDREAPEFYKDQENLWLSGPINEKWAALVAYGRQHAFGEKQRASQYVDQSKVETESFSETFMGKVKGETEIGTLTFQSIYAPYTEDWESAGALQSGTSILGDGWSNALTFQRDLGTLGAFENSRVEAIASLNMSESGRDAESNTATFITISQPSKSYSTTAFDECVGDPTAYLTSCRIGGYGDLLESQTDYGLKLKGSAGLFGHEVKVGGSVTRFDLARERPEDVTLYGATTISATPNVYTCDDPNDPLCTGDQFARTRSTWLAYRTEASVTQFDLYGEMDFDFNRLDLKTGLRLDYNDYQQNVNLSPRVSASLDVMKDVVLTGGGGRYYTNSMLEYAIRDGIPKGFTSTRSAVGGVVYNTEGGNGWSAATSTSSSLNSARGLDSPYTDEIFAGVTVVDPLLGGTFRVKGLHRKGRDQFASSTGTYSMTGTNVLTNDGWSEYSSASLEYGKFWDGLDFGALSGFGLSGSVTWAKSRVSDDSYVPTDEETDYILYNGQSYTDESFTTVKGNLDIPVRLTLTVDGSLWEDRVRLWSNAEFSLAYDGVRDTGSETTFNGLRHDIYEDYRYSANVVVNMGGTLRVAETKYGAADLTVKVDNVFNHIGNKNADDDYPFKKGRVFWAGMSYQF</sequence>
<keyword evidence="7" id="KW-1185">Reference proteome</keyword>